<evidence type="ECO:0000313" key="3">
    <source>
        <dbReference type="EMBL" id="KAF9550116.1"/>
    </source>
</evidence>
<proteinExistence type="predicted"/>
<sequence length="541" mass="62769">MKMPLPNPWTGDDYEDGFPVTLITELTMMAVSNTIREKPNWWLKYNDPVISARWRQEIEAAGLERDERYRLGKAEVDFVFKELEWYAQKRQEQVDQQGREVTIDVGVEGTRRADGLISEELKKRLMDSVKKLEDVPEHLKDWHPGSDHQVLDLVHPSLFPFIAGRTRVTKKDALPALKSIGSGDVLQKAPNPRKMQPMYISEKFQWLPTDFDVSPEGKLKAKSYINNLHPEEHKDIYPVLEEILEKFLPMFEEVIGEMAVLQIKADKLSVDPYGWYPDPPEAGSDEDENEVHDAYYENRVPKPLEIPEFTAPADVPKYDLKNTGKPLQVIVKLANIELTPESPTYQGGTWHVEGMANENIVASGIYYYHTENISDSRLNFRIQVHEPSYEQSDDRGVRQMYDLWNDGPLVQYLDGVVTKQDRCLVFPNIYQHQVQPFTLDDATKPGSRKILVFFLVNPEEPVLSTTNVPPQQKEWATEDYMKVVAKKLPPELVREIDQLVDWPMELEEAKKHREELMKERKFFVKTMEEEIFARPFSLCEH</sequence>
<feature type="domain" description="DUF4246" evidence="1">
    <location>
        <begin position="75"/>
        <end position="478"/>
    </location>
</feature>
<dbReference type="PANTHER" id="PTHR33119">
    <property type="entry name" value="IFI3P"/>
    <property type="match status" value="1"/>
</dbReference>
<comment type="caution">
    <text evidence="3">The sequence shown here is derived from an EMBL/GenBank/DDBJ whole genome shotgun (WGS) entry which is preliminary data.</text>
</comment>
<evidence type="ECO:0000259" key="2">
    <source>
        <dbReference type="Pfam" id="PF21666"/>
    </source>
</evidence>
<dbReference type="PANTHER" id="PTHR33119:SF1">
    <property type="entry name" value="FE2OG DIOXYGENASE DOMAIN-CONTAINING PROTEIN"/>
    <property type="match status" value="1"/>
</dbReference>
<reference evidence="3" key="1">
    <citation type="journal article" date="2020" name="Fungal Divers.">
        <title>Resolving the Mortierellaceae phylogeny through synthesis of multi-gene phylogenetics and phylogenomics.</title>
        <authorList>
            <person name="Vandepol N."/>
            <person name="Liber J."/>
            <person name="Desiro A."/>
            <person name="Na H."/>
            <person name="Kennedy M."/>
            <person name="Barry K."/>
            <person name="Grigoriev I.V."/>
            <person name="Miller A.N."/>
            <person name="O'Donnell K."/>
            <person name="Stajich J.E."/>
            <person name="Bonito G."/>
        </authorList>
    </citation>
    <scope>NUCLEOTIDE SEQUENCE</scope>
    <source>
        <strain evidence="3">NRRL 2591</strain>
    </source>
</reference>
<feature type="domain" description="DUF4246" evidence="2">
    <location>
        <begin position="6"/>
        <end position="57"/>
    </location>
</feature>
<dbReference type="InterPro" id="IPR049192">
    <property type="entry name" value="DUF4246_C"/>
</dbReference>
<dbReference type="Pfam" id="PF21666">
    <property type="entry name" value="DUF4246_N"/>
    <property type="match status" value="1"/>
</dbReference>
<evidence type="ECO:0000259" key="1">
    <source>
        <dbReference type="Pfam" id="PF14033"/>
    </source>
</evidence>
<dbReference type="Proteomes" id="UP000723463">
    <property type="component" value="Unassembled WGS sequence"/>
</dbReference>
<organism evidence="3 4">
    <name type="scientific">Mortierella hygrophila</name>
    <dbReference type="NCBI Taxonomy" id="979708"/>
    <lineage>
        <taxon>Eukaryota</taxon>
        <taxon>Fungi</taxon>
        <taxon>Fungi incertae sedis</taxon>
        <taxon>Mucoromycota</taxon>
        <taxon>Mortierellomycotina</taxon>
        <taxon>Mortierellomycetes</taxon>
        <taxon>Mortierellales</taxon>
        <taxon>Mortierellaceae</taxon>
        <taxon>Mortierella</taxon>
    </lineage>
</organism>
<dbReference type="AlphaFoldDB" id="A0A9P6FGI0"/>
<accession>A0A9P6FGI0</accession>
<name>A0A9P6FGI0_9FUNG</name>
<dbReference type="InterPro" id="IPR025340">
    <property type="entry name" value="DUF4246"/>
</dbReference>
<evidence type="ECO:0000313" key="4">
    <source>
        <dbReference type="Proteomes" id="UP000723463"/>
    </source>
</evidence>
<dbReference type="InterPro" id="IPR049207">
    <property type="entry name" value="DUF4246_N"/>
</dbReference>
<keyword evidence="4" id="KW-1185">Reference proteome</keyword>
<gene>
    <name evidence="3" type="ORF">EC957_001602</name>
</gene>
<dbReference type="Pfam" id="PF14033">
    <property type="entry name" value="DUF4246"/>
    <property type="match status" value="1"/>
</dbReference>
<dbReference type="EMBL" id="JAAAXW010000013">
    <property type="protein sequence ID" value="KAF9550116.1"/>
    <property type="molecule type" value="Genomic_DNA"/>
</dbReference>
<protein>
    <submittedName>
        <fullName evidence="3">Uncharacterized protein</fullName>
    </submittedName>
</protein>